<comment type="catalytic activity">
    <reaction evidence="1">
        <text>ATP + protein L-histidine = ADP + protein N-phospho-L-histidine.</text>
        <dbReference type="EC" id="2.7.13.3"/>
    </reaction>
</comment>
<keyword evidence="8" id="KW-0175">Coiled coil</keyword>
<dbReference type="GO" id="GO:0000155">
    <property type="term" value="F:phosphorelay sensor kinase activity"/>
    <property type="evidence" value="ECO:0007669"/>
    <property type="project" value="InterPro"/>
</dbReference>
<feature type="transmembrane region" description="Helical" evidence="9">
    <location>
        <begin position="191"/>
        <end position="211"/>
    </location>
</feature>
<keyword evidence="5" id="KW-0808">Transferase</keyword>
<evidence type="ECO:0000256" key="8">
    <source>
        <dbReference type="SAM" id="Coils"/>
    </source>
</evidence>
<dbReference type="EC" id="2.7.13.3" evidence="3"/>
<evidence type="ECO:0000256" key="2">
    <source>
        <dbReference type="ARBA" id="ARBA00004370"/>
    </source>
</evidence>
<accession>A0A9D2L8D3</accession>
<evidence type="ECO:0000313" key="13">
    <source>
        <dbReference type="Proteomes" id="UP000886804"/>
    </source>
</evidence>
<dbReference type="InterPro" id="IPR050640">
    <property type="entry name" value="Bact_2-comp_sensor_kinase"/>
</dbReference>
<comment type="subcellular location">
    <subcellularLocation>
        <location evidence="2">Membrane</location>
    </subcellularLocation>
</comment>
<evidence type="ECO:0000256" key="9">
    <source>
        <dbReference type="SAM" id="Phobius"/>
    </source>
</evidence>
<keyword evidence="9" id="KW-0472">Membrane</keyword>
<feature type="transmembrane region" description="Helical" evidence="9">
    <location>
        <begin position="22"/>
        <end position="47"/>
    </location>
</feature>
<organism evidence="12 13">
    <name type="scientific">Candidatus Enterocloster faecavium</name>
    <dbReference type="NCBI Taxonomy" id="2838560"/>
    <lineage>
        <taxon>Bacteria</taxon>
        <taxon>Bacillati</taxon>
        <taxon>Bacillota</taxon>
        <taxon>Clostridia</taxon>
        <taxon>Lachnospirales</taxon>
        <taxon>Lachnospiraceae</taxon>
        <taxon>Enterocloster</taxon>
    </lineage>
</organism>
<dbReference type="SUPFAM" id="SSF55874">
    <property type="entry name" value="ATPase domain of HSP90 chaperone/DNA topoisomerase II/histidine kinase"/>
    <property type="match status" value="1"/>
</dbReference>
<name>A0A9D2L8D3_9FIRM</name>
<evidence type="ECO:0000259" key="10">
    <source>
        <dbReference type="PROSITE" id="PS50109"/>
    </source>
</evidence>
<dbReference type="Proteomes" id="UP000886804">
    <property type="component" value="Unassembled WGS sequence"/>
</dbReference>
<evidence type="ECO:0000256" key="5">
    <source>
        <dbReference type="ARBA" id="ARBA00022679"/>
    </source>
</evidence>
<evidence type="ECO:0000259" key="11">
    <source>
        <dbReference type="PROSITE" id="PS50885"/>
    </source>
</evidence>
<dbReference type="Pfam" id="PF00672">
    <property type="entry name" value="HAMP"/>
    <property type="match status" value="1"/>
</dbReference>
<dbReference type="InterPro" id="IPR003594">
    <property type="entry name" value="HATPase_dom"/>
</dbReference>
<dbReference type="PROSITE" id="PS50885">
    <property type="entry name" value="HAMP"/>
    <property type="match status" value="1"/>
</dbReference>
<dbReference type="Gene3D" id="3.30.565.10">
    <property type="entry name" value="Histidine kinase-like ATPase, C-terminal domain"/>
    <property type="match status" value="1"/>
</dbReference>
<dbReference type="PANTHER" id="PTHR34220">
    <property type="entry name" value="SENSOR HISTIDINE KINASE YPDA"/>
    <property type="match status" value="1"/>
</dbReference>
<dbReference type="PROSITE" id="PS50109">
    <property type="entry name" value="HIS_KIN"/>
    <property type="match status" value="1"/>
</dbReference>
<keyword evidence="9" id="KW-0812">Transmembrane</keyword>
<reference evidence="12" key="2">
    <citation type="submission" date="2021-04" db="EMBL/GenBank/DDBJ databases">
        <authorList>
            <person name="Gilroy R."/>
        </authorList>
    </citation>
    <scope>NUCLEOTIDE SEQUENCE</scope>
    <source>
        <strain evidence="12">CHK188-4685</strain>
    </source>
</reference>
<evidence type="ECO:0000256" key="4">
    <source>
        <dbReference type="ARBA" id="ARBA00022553"/>
    </source>
</evidence>
<comment type="caution">
    <text evidence="12">The sequence shown here is derived from an EMBL/GenBank/DDBJ whole genome shotgun (WGS) entry which is preliminary data.</text>
</comment>
<gene>
    <name evidence="12" type="ORF">H9716_08420</name>
</gene>
<dbReference type="InterPro" id="IPR005467">
    <property type="entry name" value="His_kinase_dom"/>
</dbReference>
<dbReference type="InterPro" id="IPR010559">
    <property type="entry name" value="Sig_transdc_His_kin_internal"/>
</dbReference>
<sequence length="497" mass="56645">MGWKTGERLAGSWYSLSLRKKMYILVAALGLIVGASIFLNLKVLYYFTDTFNAVMSDNLSCHRFQEALSEETEAFAAAIDDRSPEHLEKYEEACSNTAGLLDQLPYDYGKIGENRYAITWNIRNSYGAYEKKRDEVFSMRAGKPEYVYQLYEVYDMQDYLAAYASRLTQAVLLEGNAYYEEQLPKLTGLPFVLGAIGVAVFLALLFSMGFLTKGMVATMGQLAAVSRSIEKNDFSTADVTWKGEDEMGQLVKAFNKMKRAMEDYVRTSEEKSRMEIQLHRQQMEQAQLEQRFSMAQLELLKSQMNPHFLFNTLNMITRMSQMEEAPVTEEMLVAMSNLLRYSLRTAEPLAPLKEELKVVQDYMYIQQMRFGERIRWKVICPQELYGREVPVFLLQPLVENAVIHGISCREEGGSISICVEEKDGIMRICIEDTGAGMSQERLKQIRGAMANRGSGLGIGLGNIYRRITTYYEHGHVAVDSRENEGTRVEISFGARKM</sequence>
<proteinExistence type="predicted"/>
<dbReference type="InterPro" id="IPR036890">
    <property type="entry name" value="HATPase_C_sf"/>
</dbReference>
<evidence type="ECO:0000256" key="7">
    <source>
        <dbReference type="ARBA" id="ARBA00023012"/>
    </source>
</evidence>
<evidence type="ECO:0000256" key="3">
    <source>
        <dbReference type="ARBA" id="ARBA00012438"/>
    </source>
</evidence>
<keyword evidence="6 12" id="KW-0418">Kinase</keyword>
<feature type="domain" description="HAMP" evidence="11">
    <location>
        <begin position="213"/>
        <end position="266"/>
    </location>
</feature>
<dbReference type="SMART" id="SM00304">
    <property type="entry name" value="HAMP"/>
    <property type="match status" value="1"/>
</dbReference>
<evidence type="ECO:0000313" key="12">
    <source>
        <dbReference type="EMBL" id="HJB07875.1"/>
    </source>
</evidence>
<protein>
    <recommendedName>
        <fullName evidence="3">histidine kinase</fullName>
        <ecNumber evidence="3">2.7.13.3</ecNumber>
    </recommendedName>
</protein>
<evidence type="ECO:0000256" key="1">
    <source>
        <dbReference type="ARBA" id="ARBA00000085"/>
    </source>
</evidence>
<dbReference type="Pfam" id="PF02518">
    <property type="entry name" value="HATPase_c"/>
    <property type="match status" value="1"/>
</dbReference>
<dbReference type="PANTHER" id="PTHR34220:SF7">
    <property type="entry name" value="SENSOR HISTIDINE KINASE YPDA"/>
    <property type="match status" value="1"/>
</dbReference>
<keyword evidence="7" id="KW-0902">Two-component regulatory system</keyword>
<dbReference type="SUPFAM" id="SSF158472">
    <property type="entry name" value="HAMP domain-like"/>
    <property type="match status" value="1"/>
</dbReference>
<dbReference type="EMBL" id="DWYS01000100">
    <property type="protein sequence ID" value="HJB07875.1"/>
    <property type="molecule type" value="Genomic_DNA"/>
</dbReference>
<dbReference type="Gene3D" id="6.10.340.10">
    <property type="match status" value="1"/>
</dbReference>
<feature type="coiled-coil region" evidence="8">
    <location>
        <begin position="257"/>
        <end position="291"/>
    </location>
</feature>
<feature type="domain" description="Histidine kinase" evidence="10">
    <location>
        <begin position="394"/>
        <end position="496"/>
    </location>
</feature>
<reference evidence="12" key="1">
    <citation type="journal article" date="2021" name="PeerJ">
        <title>Extensive microbial diversity within the chicken gut microbiome revealed by metagenomics and culture.</title>
        <authorList>
            <person name="Gilroy R."/>
            <person name="Ravi A."/>
            <person name="Getino M."/>
            <person name="Pursley I."/>
            <person name="Horton D.L."/>
            <person name="Alikhan N.F."/>
            <person name="Baker D."/>
            <person name="Gharbi K."/>
            <person name="Hall N."/>
            <person name="Watson M."/>
            <person name="Adriaenssens E.M."/>
            <person name="Foster-Nyarko E."/>
            <person name="Jarju S."/>
            <person name="Secka A."/>
            <person name="Antonio M."/>
            <person name="Oren A."/>
            <person name="Chaudhuri R.R."/>
            <person name="La Ragione R."/>
            <person name="Hildebrand F."/>
            <person name="Pallen M.J."/>
        </authorList>
    </citation>
    <scope>NUCLEOTIDE SEQUENCE</scope>
    <source>
        <strain evidence="12">CHK188-4685</strain>
    </source>
</reference>
<dbReference type="CDD" id="cd06225">
    <property type="entry name" value="HAMP"/>
    <property type="match status" value="1"/>
</dbReference>
<keyword evidence="9" id="KW-1133">Transmembrane helix</keyword>
<keyword evidence="4" id="KW-0597">Phosphoprotein</keyword>
<dbReference type="AlphaFoldDB" id="A0A9D2L8D3"/>
<dbReference type="GO" id="GO:0016020">
    <property type="term" value="C:membrane"/>
    <property type="evidence" value="ECO:0007669"/>
    <property type="project" value="UniProtKB-SubCell"/>
</dbReference>
<dbReference type="Pfam" id="PF06580">
    <property type="entry name" value="His_kinase"/>
    <property type="match status" value="1"/>
</dbReference>
<evidence type="ECO:0000256" key="6">
    <source>
        <dbReference type="ARBA" id="ARBA00022777"/>
    </source>
</evidence>
<dbReference type="InterPro" id="IPR003660">
    <property type="entry name" value="HAMP_dom"/>
</dbReference>